<sequence>MVFDLPVAGYTPTEALAVYTGFKTMYSATSDALVTKLLGGES</sequence>
<name>A0A514D485_9VIRU</name>
<evidence type="ECO:0000313" key="1">
    <source>
        <dbReference type="EMBL" id="QDH88414.1"/>
    </source>
</evidence>
<proteinExistence type="predicted"/>
<protein>
    <submittedName>
        <fullName evidence="1">Uncharacterized protein</fullName>
    </submittedName>
</protein>
<gene>
    <name evidence="1" type="ORF">H2Rhizo311759_000001</name>
</gene>
<accession>A0A514D485</accession>
<reference evidence="1" key="1">
    <citation type="submission" date="2019-05" db="EMBL/GenBank/DDBJ databases">
        <title>Metatranscriptomic reconstruction reveals RNA viruses with the potential to shape carbon cycling in soil.</title>
        <authorList>
            <person name="Starr E.P."/>
            <person name="Nuccio E."/>
            <person name="Pett-Ridge J."/>
            <person name="Banfield J.F."/>
            <person name="Firestone M.K."/>
        </authorList>
    </citation>
    <scope>NUCLEOTIDE SEQUENCE</scope>
    <source>
        <strain evidence="1">H2_Rhizo_31_scaffold_1759</strain>
    </source>
</reference>
<dbReference type="EMBL" id="MN034068">
    <property type="protein sequence ID" value="QDH88414.1"/>
    <property type="molecule type" value="Genomic_RNA"/>
</dbReference>
<organism evidence="1">
    <name type="scientific">Leviviridae sp</name>
    <dbReference type="NCBI Taxonomy" id="2027243"/>
    <lineage>
        <taxon>Viruses</taxon>
        <taxon>Riboviria</taxon>
        <taxon>Orthornavirae</taxon>
        <taxon>Lenarviricota</taxon>
        <taxon>Leviviricetes</taxon>
        <taxon>Norzivirales</taxon>
        <taxon>Fiersviridae</taxon>
    </lineage>
</organism>